<keyword evidence="5" id="KW-1185">Reference proteome</keyword>
<dbReference type="Gene3D" id="1.25.70.10">
    <property type="entry name" value="Transcription termination factor 3, mitochondrial"/>
    <property type="match status" value="1"/>
</dbReference>
<protein>
    <recommendedName>
        <fullName evidence="6">Transcription termination factor MTEF1, chloroplastic</fullName>
    </recommendedName>
</protein>
<evidence type="ECO:0000313" key="4">
    <source>
        <dbReference type="EMBL" id="KAG0496408.1"/>
    </source>
</evidence>
<dbReference type="AlphaFoldDB" id="A0A835RTD2"/>
<evidence type="ECO:0000256" key="2">
    <source>
        <dbReference type="ARBA" id="ARBA00022472"/>
    </source>
</evidence>
<proteinExistence type="inferred from homology"/>
<keyword evidence="3" id="KW-0809">Transit peptide</keyword>
<dbReference type="Proteomes" id="UP000636800">
    <property type="component" value="Chromosome 1"/>
</dbReference>
<organism evidence="4 5">
    <name type="scientific">Vanilla planifolia</name>
    <name type="common">Vanilla</name>
    <dbReference type="NCBI Taxonomy" id="51239"/>
    <lineage>
        <taxon>Eukaryota</taxon>
        <taxon>Viridiplantae</taxon>
        <taxon>Streptophyta</taxon>
        <taxon>Embryophyta</taxon>
        <taxon>Tracheophyta</taxon>
        <taxon>Spermatophyta</taxon>
        <taxon>Magnoliopsida</taxon>
        <taxon>Liliopsida</taxon>
        <taxon>Asparagales</taxon>
        <taxon>Orchidaceae</taxon>
        <taxon>Vanilloideae</taxon>
        <taxon>Vanilleae</taxon>
        <taxon>Vanilla</taxon>
    </lineage>
</organism>
<evidence type="ECO:0008006" key="6">
    <source>
        <dbReference type="Google" id="ProtNLM"/>
    </source>
</evidence>
<accession>A0A835RTD2</accession>
<keyword evidence="2" id="KW-0805">Transcription regulation</keyword>
<dbReference type="GO" id="GO:0006353">
    <property type="term" value="P:DNA-templated transcription termination"/>
    <property type="evidence" value="ECO:0007669"/>
    <property type="project" value="UniProtKB-KW"/>
</dbReference>
<evidence type="ECO:0000313" key="5">
    <source>
        <dbReference type="Proteomes" id="UP000636800"/>
    </source>
</evidence>
<dbReference type="InterPro" id="IPR038538">
    <property type="entry name" value="MTERF_sf"/>
</dbReference>
<dbReference type="InterPro" id="IPR003690">
    <property type="entry name" value="MTERF"/>
</dbReference>
<dbReference type="OrthoDB" id="438440at2759"/>
<evidence type="ECO:0000256" key="1">
    <source>
        <dbReference type="ARBA" id="ARBA00007692"/>
    </source>
</evidence>
<reference evidence="4 5" key="1">
    <citation type="journal article" date="2020" name="Nat. Food">
        <title>A phased Vanilla planifolia genome enables genetic improvement of flavour and production.</title>
        <authorList>
            <person name="Hasing T."/>
            <person name="Tang H."/>
            <person name="Brym M."/>
            <person name="Khazi F."/>
            <person name="Huang T."/>
            <person name="Chambers A.H."/>
        </authorList>
    </citation>
    <scope>NUCLEOTIDE SEQUENCE [LARGE SCALE GENOMIC DNA]</scope>
    <source>
        <tissue evidence="4">Leaf</tissue>
    </source>
</reference>
<comment type="caution">
    <text evidence="4">The sequence shown here is derived from an EMBL/GenBank/DDBJ whole genome shotgun (WGS) entry which is preliminary data.</text>
</comment>
<keyword evidence="2" id="KW-0806">Transcription termination</keyword>
<dbReference type="Pfam" id="PF02536">
    <property type="entry name" value="mTERF"/>
    <property type="match status" value="1"/>
</dbReference>
<dbReference type="PANTHER" id="PTHR13068">
    <property type="entry name" value="CGI-12 PROTEIN-RELATED"/>
    <property type="match status" value="1"/>
</dbReference>
<dbReference type="SMART" id="SM00733">
    <property type="entry name" value="Mterf"/>
    <property type="match status" value="6"/>
</dbReference>
<comment type="similarity">
    <text evidence="1">Belongs to the mTERF family.</text>
</comment>
<sequence>MEEAVPFWRPCLLHPPPPYSNARYTFFCLPKISTTPSQKAHCGSPILLSKVLALSPRSSVSLREPPGKSPSLSIEPSSSFREKMLFLDSAGVDLFALAEDHPPIISASLADLRATIDFLFSLGFSSVDLRRMCGMCPEILTAGGPSAFEPVVAFLLQEAGVQIGDLRHVIHRRPRLLVSDVAGRLRPTLYFLRMLGITETAHHAYLLSCSVEEKLIPRLEFLQSIGFPSRDARSMARRFPRIFCYGIKENLEPKFKFFSGEMGRELRELKGFPQYFSFSLEKKIRPRHLLCKEHGIFFALPALLRPSDEEFMLRLEVLKIPLTKFMEMLPYGKVYGGGGALLQ</sequence>
<name>A0A835RTD2_VANPL</name>
<dbReference type="GO" id="GO:0003676">
    <property type="term" value="F:nucleic acid binding"/>
    <property type="evidence" value="ECO:0007669"/>
    <property type="project" value="InterPro"/>
</dbReference>
<dbReference type="EMBL" id="JADCNL010000001">
    <property type="protein sequence ID" value="KAG0496408.1"/>
    <property type="molecule type" value="Genomic_DNA"/>
</dbReference>
<evidence type="ECO:0000256" key="3">
    <source>
        <dbReference type="ARBA" id="ARBA00022946"/>
    </source>
</evidence>
<dbReference type="PANTHER" id="PTHR13068:SF46">
    <property type="entry name" value="OS03G0360600 PROTEIN"/>
    <property type="match status" value="1"/>
</dbReference>
<gene>
    <name evidence="4" type="ORF">HPP92_001099</name>
</gene>
<keyword evidence="2" id="KW-0804">Transcription</keyword>